<dbReference type="RefSeq" id="WP_189028930.1">
    <property type="nucleotide sequence ID" value="NZ_BMKR01000023.1"/>
</dbReference>
<evidence type="ECO:0000313" key="1">
    <source>
        <dbReference type="EMBL" id="GGF95189.1"/>
    </source>
</evidence>
<dbReference type="Pfam" id="PF14398">
    <property type="entry name" value="ATPgrasp_YheCD"/>
    <property type="match status" value="1"/>
</dbReference>
<proteinExistence type="predicted"/>
<dbReference type="InterPro" id="IPR026838">
    <property type="entry name" value="YheC/D"/>
</dbReference>
<protein>
    <recommendedName>
        <fullName evidence="3">YheC/YheD family protein</fullName>
    </recommendedName>
</protein>
<dbReference type="EMBL" id="BMKR01000023">
    <property type="protein sequence ID" value="GGF95189.1"/>
    <property type="molecule type" value="Genomic_DNA"/>
</dbReference>
<dbReference type="SUPFAM" id="SSF56059">
    <property type="entry name" value="Glutathione synthetase ATP-binding domain-like"/>
    <property type="match status" value="1"/>
</dbReference>
<evidence type="ECO:0000313" key="2">
    <source>
        <dbReference type="Proteomes" id="UP000637643"/>
    </source>
</evidence>
<dbReference type="Proteomes" id="UP000637643">
    <property type="component" value="Unassembled WGS sequence"/>
</dbReference>
<dbReference type="AlphaFoldDB" id="A0A917FPS2"/>
<sequence length="300" mass="34453">MRIQRVSSKWAKTEVILQSRSLSLYIPDTRKYSFDTLKELLGLYSMVYIKPDRGTYGSGVMRAEQRTVNLRPSLHPGSEEHTTDTSGGVEEAIEEQVIYILRYGKGAEVFTTPELLHEALLQRIQNRVYLIQKGIDLLQHKKRPFDLRVLTQKTPAGTWETTGMLGRVAAPRKIITNYHSGGSIYTVRTLFKEHMNPAEAAAAINHLRVLGVQIARQLETAYPRIKEIGLDVALDHHHNLWLLEVNTLPAIVVFNIFRDKSIYRRIHRYATAYGRLKATKISAFPYRRKQKQKQKSRACK</sequence>
<keyword evidence="2" id="KW-1185">Reference proteome</keyword>
<reference evidence="1" key="2">
    <citation type="submission" date="2020-09" db="EMBL/GenBank/DDBJ databases">
        <authorList>
            <person name="Sun Q."/>
            <person name="Zhou Y."/>
        </authorList>
    </citation>
    <scope>NUCLEOTIDE SEQUENCE</scope>
    <source>
        <strain evidence="1">CGMCC 1.16134</strain>
    </source>
</reference>
<dbReference type="Gene3D" id="3.30.470.20">
    <property type="entry name" value="ATP-grasp fold, B domain"/>
    <property type="match status" value="1"/>
</dbReference>
<gene>
    <name evidence="1" type="ORF">GCM10010912_45150</name>
</gene>
<evidence type="ECO:0008006" key="3">
    <source>
        <dbReference type="Google" id="ProtNLM"/>
    </source>
</evidence>
<reference evidence="1" key="1">
    <citation type="journal article" date="2014" name="Int. J. Syst. Evol. Microbiol.">
        <title>Complete genome sequence of Corynebacterium casei LMG S-19264T (=DSM 44701T), isolated from a smear-ripened cheese.</title>
        <authorList>
            <consortium name="US DOE Joint Genome Institute (JGI-PGF)"/>
            <person name="Walter F."/>
            <person name="Albersmeier A."/>
            <person name="Kalinowski J."/>
            <person name="Ruckert C."/>
        </authorList>
    </citation>
    <scope>NUCLEOTIDE SEQUENCE</scope>
    <source>
        <strain evidence="1">CGMCC 1.16134</strain>
    </source>
</reference>
<comment type="caution">
    <text evidence="1">The sequence shown here is derived from an EMBL/GenBank/DDBJ whole genome shotgun (WGS) entry which is preliminary data.</text>
</comment>
<accession>A0A917FPS2</accession>
<name>A0A917FPS2_9BACL</name>
<organism evidence="1 2">
    <name type="scientific">Paenibacillus albidus</name>
    <dbReference type="NCBI Taxonomy" id="2041023"/>
    <lineage>
        <taxon>Bacteria</taxon>
        <taxon>Bacillati</taxon>
        <taxon>Bacillota</taxon>
        <taxon>Bacilli</taxon>
        <taxon>Bacillales</taxon>
        <taxon>Paenibacillaceae</taxon>
        <taxon>Paenibacillus</taxon>
    </lineage>
</organism>